<dbReference type="InterPro" id="IPR027417">
    <property type="entry name" value="P-loop_NTPase"/>
</dbReference>
<name>A0A853EK48_9ACTO</name>
<accession>A0A853EK48</accession>
<feature type="non-terminal residue" evidence="1">
    <location>
        <position position="115"/>
    </location>
</feature>
<gene>
    <name evidence="1" type="ORF">HZZ05_05170</name>
</gene>
<comment type="caution">
    <text evidence="1">The sequence shown here is derived from an EMBL/GenBank/DDBJ whole genome shotgun (WGS) entry which is preliminary data.</text>
</comment>
<sequence length="115" mass="11913">MPQDTTPIRLLAPQEPPALPAPDHWARAVMDRVAGHGNVVVLGASGTGKTTLALRLLSQAVAAGRDAVLLAPTRLRADHLRAQAAHLLGQGHGDGTVRVRTPAALALTILTTSLT</sequence>
<protein>
    <submittedName>
        <fullName evidence="1">Uncharacterized protein</fullName>
    </submittedName>
</protein>
<evidence type="ECO:0000313" key="1">
    <source>
        <dbReference type="EMBL" id="NYS68910.1"/>
    </source>
</evidence>
<dbReference type="EMBL" id="JACBXV010000047">
    <property type="protein sequence ID" value="NYS68910.1"/>
    <property type="molecule type" value="Genomic_DNA"/>
</dbReference>
<dbReference type="SUPFAM" id="SSF52540">
    <property type="entry name" value="P-loop containing nucleoside triphosphate hydrolases"/>
    <property type="match status" value="1"/>
</dbReference>
<evidence type="ECO:0000313" key="2">
    <source>
        <dbReference type="Proteomes" id="UP000572528"/>
    </source>
</evidence>
<reference evidence="1 2" key="1">
    <citation type="submission" date="2020-07" db="EMBL/GenBank/DDBJ databases">
        <title>MOT database genomes.</title>
        <authorList>
            <person name="Joseph S."/>
            <person name="Aduse-Opoku J."/>
            <person name="Hashim A."/>
            <person name="Wade W."/>
            <person name="Curtis M."/>
        </authorList>
    </citation>
    <scope>NUCLEOTIDE SEQUENCE [LARGE SCALE GENOMIC DNA]</scope>
    <source>
        <strain evidence="1 2">WMus004</strain>
    </source>
</reference>
<organism evidence="1 2">
    <name type="scientific">Actinomyces bowdenii</name>
    <dbReference type="NCBI Taxonomy" id="131109"/>
    <lineage>
        <taxon>Bacteria</taxon>
        <taxon>Bacillati</taxon>
        <taxon>Actinomycetota</taxon>
        <taxon>Actinomycetes</taxon>
        <taxon>Actinomycetales</taxon>
        <taxon>Actinomycetaceae</taxon>
        <taxon>Actinomyces</taxon>
    </lineage>
</organism>
<dbReference type="Proteomes" id="UP000572528">
    <property type="component" value="Unassembled WGS sequence"/>
</dbReference>
<dbReference type="AlphaFoldDB" id="A0A853EK48"/>
<proteinExistence type="predicted"/>
<dbReference type="Gene3D" id="3.40.50.300">
    <property type="entry name" value="P-loop containing nucleotide triphosphate hydrolases"/>
    <property type="match status" value="1"/>
</dbReference>